<evidence type="ECO:0000256" key="2">
    <source>
        <dbReference type="ARBA" id="ARBA00004687"/>
    </source>
</evidence>
<dbReference type="GO" id="GO:0000026">
    <property type="term" value="F:alpha-1,2-mannosyltransferase activity"/>
    <property type="evidence" value="ECO:0007669"/>
    <property type="project" value="TreeGrafter"/>
</dbReference>
<dbReference type="EC" id="2.4.1.-" evidence="11"/>
<dbReference type="PANTHER" id="PTHR22760:SF3">
    <property type="entry name" value="GPI MANNOSYLTRANSFERASE 4"/>
    <property type="match status" value="1"/>
</dbReference>
<proteinExistence type="inferred from homology"/>
<gene>
    <name evidence="12" type="ORF">DAPK24_028590</name>
</gene>
<protein>
    <recommendedName>
        <fullName evidence="11">Mannosyltransferase</fullName>
        <ecNumber evidence="11">2.4.1.-</ecNumber>
    </recommendedName>
</protein>
<dbReference type="GO" id="GO:0005789">
    <property type="term" value="C:endoplasmic reticulum membrane"/>
    <property type="evidence" value="ECO:0007669"/>
    <property type="project" value="UniProtKB-SubCell"/>
</dbReference>
<keyword evidence="4 11" id="KW-0328">Glycosyltransferase</keyword>
<keyword evidence="13" id="KW-1185">Reference proteome</keyword>
<feature type="transmembrane region" description="Helical" evidence="11">
    <location>
        <begin position="281"/>
        <end position="300"/>
    </location>
</feature>
<feature type="transmembrane region" description="Helical" evidence="11">
    <location>
        <begin position="202"/>
        <end position="221"/>
    </location>
</feature>
<dbReference type="AlphaFoldDB" id="A0AAV5R412"/>
<evidence type="ECO:0000256" key="6">
    <source>
        <dbReference type="ARBA" id="ARBA00022692"/>
    </source>
</evidence>
<evidence type="ECO:0000256" key="11">
    <source>
        <dbReference type="RuleBase" id="RU363075"/>
    </source>
</evidence>
<feature type="transmembrane region" description="Helical" evidence="11">
    <location>
        <begin position="144"/>
        <end position="165"/>
    </location>
</feature>
<dbReference type="Proteomes" id="UP001378960">
    <property type="component" value="Unassembled WGS sequence"/>
</dbReference>
<evidence type="ECO:0000256" key="4">
    <source>
        <dbReference type="ARBA" id="ARBA00022676"/>
    </source>
</evidence>
<dbReference type="PANTHER" id="PTHR22760">
    <property type="entry name" value="GLYCOSYLTRANSFERASE"/>
    <property type="match status" value="1"/>
</dbReference>
<feature type="transmembrane region" description="Helical" evidence="11">
    <location>
        <begin position="109"/>
        <end position="132"/>
    </location>
</feature>
<evidence type="ECO:0000256" key="7">
    <source>
        <dbReference type="ARBA" id="ARBA00022824"/>
    </source>
</evidence>
<keyword evidence="7 11" id="KW-0256">Endoplasmic reticulum</keyword>
<evidence type="ECO:0000256" key="9">
    <source>
        <dbReference type="ARBA" id="ARBA00023136"/>
    </source>
</evidence>
<dbReference type="EMBL" id="BTGB01000003">
    <property type="protein sequence ID" value="GMM46284.1"/>
    <property type="molecule type" value="Genomic_DNA"/>
</dbReference>
<evidence type="ECO:0000256" key="5">
    <source>
        <dbReference type="ARBA" id="ARBA00022679"/>
    </source>
</evidence>
<dbReference type="GO" id="GO:0006506">
    <property type="term" value="P:GPI anchor biosynthetic process"/>
    <property type="evidence" value="ECO:0007669"/>
    <property type="project" value="UniProtKB-KW"/>
</dbReference>
<name>A0AAV5R412_PICKL</name>
<evidence type="ECO:0000313" key="13">
    <source>
        <dbReference type="Proteomes" id="UP001378960"/>
    </source>
</evidence>
<sequence>MILFGKYYSLTPFQILVLVKFQLTILSWLITDWCLYRLIPIKHERIKATLFTVTSYLTLVHQSHTFSNSTETLVLLPTLYIINDIRSYLEQANTEKKEKTIPSYSSTKLIVLGFLIAFGTFNRITFIAWILFPSFFLVKFFLNYPIRSFIPIISFIISCFLIIYIDTLYYETSPTITIAPLNNLLYNMSTSNLQQHGIHSRITHILINYPQMVGPLIFLIFPFNFSYTKTTTFLSIISGFIILSIFPHQELRFLLPAVPLLSSIINFSNPDSKILSKYSKYALTIWIIYTSIMSIFYGLVHQAGIVPSLIEINDTILDKYSDFEANVNLIFWRTYPPPTWMIESEKLSDVAYIERIDDLDTITIPKIDQNRIITLKGSPVSTVESAYKQIKKIENNDEVLLIAPISAMLNIDSNFYEPLWEYSWHLDMDHFEYDLHGIETFTPGIGIYKLLL</sequence>
<dbReference type="InterPro" id="IPR005599">
    <property type="entry name" value="GPI_mannosylTrfase"/>
</dbReference>
<evidence type="ECO:0000256" key="10">
    <source>
        <dbReference type="ARBA" id="ARBA00038466"/>
    </source>
</evidence>
<comment type="pathway">
    <text evidence="2">Glycolipid biosynthesis; glycosylphosphatidylinositol-anchor biosynthesis.</text>
</comment>
<feature type="transmembrane region" description="Helical" evidence="11">
    <location>
        <begin position="12"/>
        <end position="36"/>
    </location>
</feature>
<evidence type="ECO:0000256" key="8">
    <source>
        <dbReference type="ARBA" id="ARBA00022989"/>
    </source>
</evidence>
<comment type="similarity">
    <text evidence="10">Belongs to the glycosyltransferase 22 family. PIGZ subfamily.</text>
</comment>
<evidence type="ECO:0000313" key="12">
    <source>
        <dbReference type="EMBL" id="GMM46284.1"/>
    </source>
</evidence>
<evidence type="ECO:0000256" key="1">
    <source>
        <dbReference type="ARBA" id="ARBA00004477"/>
    </source>
</evidence>
<keyword evidence="5" id="KW-0808">Transferase</keyword>
<keyword evidence="9 11" id="KW-0472">Membrane</keyword>
<comment type="subcellular location">
    <subcellularLocation>
        <location evidence="1 11">Endoplasmic reticulum membrane</location>
        <topology evidence="1 11">Multi-pass membrane protein</topology>
    </subcellularLocation>
</comment>
<keyword evidence="6 11" id="KW-0812">Transmembrane</keyword>
<evidence type="ECO:0000256" key="3">
    <source>
        <dbReference type="ARBA" id="ARBA00022502"/>
    </source>
</evidence>
<accession>A0AAV5R412</accession>
<keyword evidence="3" id="KW-0337">GPI-anchor biosynthesis</keyword>
<comment type="caution">
    <text evidence="12">The sequence shown here is derived from an EMBL/GenBank/DDBJ whole genome shotgun (WGS) entry which is preliminary data.</text>
</comment>
<organism evidence="12 13">
    <name type="scientific">Pichia kluyveri</name>
    <name type="common">Yeast</name>
    <dbReference type="NCBI Taxonomy" id="36015"/>
    <lineage>
        <taxon>Eukaryota</taxon>
        <taxon>Fungi</taxon>
        <taxon>Dikarya</taxon>
        <taxon>Ascomycota</taxon>
        <taxon>Saccharomycotina</taxon>
        <taxon>Pichiomycetes</taxon>
        <taxon>Pichiales</taxon>
        <taxon>Pichiaceae</taxon>
        <taxon>Pichia</taxon>
    </lineage>
</organism>
<keyword evidence="8 11" id="KW-1133">Transmembrane helix</keyword>
<reference evidence="12 13" key="1">
    <citation type="journal article" date="2023" name="Elife">
        <title>Identification of key yeast species and microbe-microbe interactions impacting larval growth of Drosophila in the wild.</title>
        <authorList>
            <person name="Mure A."/>
            <person name="Sugiura Y."/>
            <person name="Maeda R."/>
            <person name="Honda K."/>
            <person name="Sakurai N."/>
            <person name="Takahashi Y."/>
            <person name="Watada M."/>
            <person name="Katoh T."/>
            <person name="Gotoh A."/>
            <person name="Gotoh Y."/>
            <person name="Taniguchi I."/>
            <person name="Nakamura K."/>
            <person name="Hayashi T."/>
            <person name="Katayama T."/>
            <person name="Uemura T."/>
            <person name="Hattori Y."/>
        </authorList>
    </citation>
    <scope>NUCLEOTIDE SEQUENCE [LARGE SCALE GENOMIC DNA]</scope>
    <source>
        <strain evidence="12 13">PK-24</strain>
    </source>
</reference>
<feature type="transmembrane region" description="Helical" evidence="11">
    <location>
        <begin position="227"/>
        <end position="246"/>
    </location>
</feature>
<dbReference type="Pfam" id="PF03901">
    <property type="entry name" value="Glyco_transf_22"/>
    <property type="match status" value="1"/>
</dbReference>